<protein>
    <submittedName>
        <fullName evidence="1">Uncharacterized protein</fullName>
    </submittedName>
</protein>
<evidence type="ECO:0000313" key="1">
    <source>
        <dbReference type="EMBL" id="KAK1688639.1"/>
    </source>
</evidence>
<dbReference type="GeneID" id="85452219"/>
<organism evidence="1 2">
    <name type="scientific">Colletotrichum godetiae</name>
    <dbReference type="NCBI Taxonomy" id="1209918"/>
    <lineage>
        <taxon>Eukaryota</taxon>
        <taxon>Fungi</taxon>
        <taxon>Dikarya</taxon>
        <taxon>Ascomycota</taxon>
        <taxon>Pezizomycotina</taxon>
        <taxon>Sordariomycetes</taxon>
        <taxon>Hypocreomycetidae</taxon>
        <taxon>Glomerellales</taxon>
        <taxon>Glomerellaceae</taxon>
        <taxon>Colletotrichum</taxon>
        <taxon>Colletotrichum acutatum species complex</taxon>
    </lineage>
</organism>
<dbReference type="Proteomes" id="UP001224890">
    <property type="component" value="Unassembled WGS sequence"/>
</dbReference>
<evidence type="ECO:0000313" key="2">
    <source>
        <dbReference type="Proteomes" id="UP001224890"/>
    </source>
</evidence>
<dbReference type="EMBL" id="JAHMHR010000011">
    <property type="protein sequence ID" value="KAK1688639.1"/>
    <property type="molecule type" value="Genomic_DNA"/>
</dbReference>
<comment type="caution">
    <text evidence="1">The sequence shown here is derived from an EMBL/GenBank/DDBJ whole genome shotgun (WGS) entry which is preliminary data.</text>
</comment>
<proteinExistence type="predicted"/>
<keyword evidence="2" id="KW-1185">Reference proteome</keyword>
<dbReference type="RefSeq" id="XP_060432334.1">
    <property type="nucleotide sequence ID" value="XM_060567693.1"/>
</dbReference>
<gene>
    <name evidence="1" type="ORF">BDP55DRAFT_50877</name>
</gene>
<accession>A0AAJ0AV25</accession>
<reference evidence="1" key="1">
    <citation type="submission" date="2021-06" db="EMBL/GenBank/DDBJ databases">
        <title>Comparative genomics, transcriptomics and evolutionary studies reveal genomic signatures of adaptation to plant cell wall in hemibiotrophic fungi.</title>
        <authorList>
            <consortium name="DOE Joint Genome Institute"/>
            <person name="Baroncelli R."/>
            <person name="Diaz J.F."/>
            <person name="Benocci T."/>
            <person name="Peng M."/>
            <person name="Battaglia E."/>
            <person name="Haridas S."/>
            <person name="Andreopoulos W."/>
            <person name="Labutti K."/>
            <person name="Pangilinan J."/>
            <person name="Floch G.L."/>
            <person name="Makela M.R."/>
            <person name="Henrissat B."/>
            <person name="Grigoriev I.V."/>
            <person name="Crouch J.A."/>
            <person name="De Vries R.P."/>
            <person name="Sukno S.A."/>
            <person name="Thon M.R."/>
        </authorList>
    </citation>
    <scope>NUCLEOTIDE SEQUENCE</scope>
    <source>
        <strain evidence="1">CBS 193.32</strain>
    </source>
</reference>
<dbReference type="AlphaFoldDB" id="A0AAJ0AV25"/>
<name>A0AAJ0AV25_9PEZI</name>
<sequence length="115" mass="11998">MCSIGQRVMCPGVATRAKPDTGPGRTLSPLRLGVLLTGPARFWGKSARSTTQPTGRRGGPAGTFAGVPATSIFFPVYYLSLRSSCHQLPVCRASTGIPKSAHPYPCFLASSTSAS</sequence>